<evidence type="ECO:0000256" key="4">
    <source>
        <dbReference type="SAM" id="Phobius"/>
    </source>
</evidence>
<keyword evidence="5" id="KW-0645">Protease</keyword>
<gene>
    <name evidence="5" type="ORF">Raf01_63550</name>
</gene>
<dbReference type="GO" id="GO:0000270">
    <property type="term" value="P:peptidoglycan metabolic process"/>
    <property type="evidence" value="ECO:0007669"/>
    <property type="project" value="TreeGrafter"/>
</dbReference>
<proteinExistence type="inferred from homology"/>
<feature type="compositionally biased region" description="Low complexity" evidence="3">
    <location>
        <begin position="78"/>
        <end position="90"/>
    </location>
</feature>
<evidence type="ECO:0000313" key="6">
    <source>
        <dbReference type="Proteomes" id="UP000642748"/>
    </source>
</evidence>
<comment type="caution">
    <text evidence="5">The sequence shown here is derived from an EMBL/GenBank/DDBJ whole genome shotgun (WGS) entry which is preliminary data.</text>
</comment>
<feature type="compositionally biased region" description="Low complexity" evidence="3">
    <location>
        <begin position="378"/>
        <end position="399"/>
    </location>
</feature>
<dbReference type="GO" id="GO:0006508">
    <property type="term" value="P:proteolysis"/>
    <property type="evidence" value="ECO:0007669"/>
    <property type="project" value="InterPro"/>
</dbReference>
<keyword evidence="2" id="KW-0378">Hydrolase</keyword>
<dbReference type="Pfam" id="PF02113">
    <property type="entry name" value="Peptidase_S13"/>
    <property type="match status" value="2"/>
</dbReference>
<evidence type="ECO:0000256" key="1">
    <source>
        <dbReference type="ARBA" id="ARBA00006096"/>
    </source>
</evidence>
<dbReference type="EMBL" id="BONZ01000064">
    <property type="protein sequence ID" value="GIH18183.1"/>
    <property type="molecule type" value="Genomic_DNA"/>
</dbReference>
<reference evidence="5" key="1">
    <citation type="submission" date="2021-01" db="EMBL/GenBank/DDBJ databases">
        <title>Whole genome shotgun sequence of Rugosimonospora africana NBRC 104875.</title>
        <authorList>
            <person name="Komaki H."/>
            <person name="Tamura T."/>
        </authorList>
    </citation>
    <scope>NUCLEOTIDE SEQUENCE</scope>
    <source>
        <strain evidence="5">NBRC 104875</strain>
    </source>
</reference>
<dbReference type="GO" id="GO:0004185">
    <property type="term" value="F:serine-type carboxypeptidase activity"/>
    <property type="evidence" value="ECO:0007669"/>
    <property type="project" value="InterPro"/>
</dbReference>
<evidence type="ECO:0000256" key="3">
    <source>
        <dbReference type="SAM" id="MobiDB-lite"/>
    </source>
</evidence>
<dbReference type="RefSeq" id="WP_239134084.1">
    <property type="nucleotide sequence ID" value="NZ_BONZ01000064.1"/>
</dbReference>
<keyword evidence="4" id="KW-1133">Transmembrane helix</keyword>
<keyword evidence="4" id="KW-0472">Membrane</keyword>
<keyword evidence="4" id="KW-0812">Transmembrane</keyword>
<feature type="region of interest" description="Disordered" evidence="3">
    <location>
        <begin position="140"/>
        <end position="173"/>
    </location>
</feature>
<name>A0A8J3QWJ6_9ACTN</name>
<dbReference type="NCBIfam" id="TIGR00666">
    <property type="entry name" value="PBP4"/>
    <property type="match status" value="1"/>
</dbReference>
<dbReference type="Proteomes" id="UP000642748">
    <property type="component" value="Unassembled WGS sequence"/>
</dbReference>
<feature type="compositionally biased region" description="Pro residues" evidence="3">
    <location>
        <begin position="91"/>
        <end position="102"/>
    </location>
</feature>
<sequence>MAPPPTRSVPRSEGPATPELRGSRLAESPTEALNPVRGPGTARSTQPMAPRWPGSETEPREPLSAARSQPPGPAAPTGSVAAGPARAGGPVQPPEPGLDQPVPPANRRRLWIGLAAALLVLVVVATGLITTHPGGFLGARSAPTADQPSATPPAAPSPVLATEGADGPVPTAGAVSAALRGPLADSRLGSHVAVRVADASTGAQLFAQHATDPTTPASTMKLATTVALLALRGPEYQLPTRVVVGTEPGTVVIIGGGDPTLASGPNGTYPGAARLDDLAAQVKRALGDARPTKVIYDSSLFSGSNFGPGWEASDVDDGGQSARITALMTDGGRIDPSEVGTSPRYPKPDLAAAQQFAKLLGVPNSAVVAGTAPPDTGAGPSQGTADAAAADASPAPATQLGVVKSPPLVSLLEQMLSNSDNTIAEMMARQVALVLDKPVSFAGGAAAVMQELGALGLPMGGVHIVDGSGLSHQNQLTPALLTGILALAARPDQPRLHSLFTGLPVAGYSGTLLERFATPSINPADGDVRAKTGTLTGVSALAGYVTDAQGHLLVFAAMADHVVAGTFAAEEALDQIGIALARVS</sequence>
<evidence type="ECO:0000313" key="5">
    <source>
        <dbReference type="EMBL" id="GIH18183.1"/>
    </source>
</evidence>
<dbReference type="PANTHER" id="PTHR30023">
    <property type="entry name" value="D-ALANYL-D-ALANINE CARBOXYPEPTIDASE"/>
    <property type="match status" value="1"/>
</dbReference>
<dbReference type="PANTHER" id="PTHR30023:SF0">
    <property type="entry name" value="PENICILLIN-SENSITIVE CARBOXYPEPTIDASE A"/>
    <property type="match status" value="1"/>
</dbReference>
<dbReference type="AlphaFoldDB" id="A0A8J3QWJ6"/>
<comment type="similarity">
    <text evidence="1">Belongs to the peptidase S13 family.</text>
</comment>
<dbReference type="InterPro" id="IPR012338">
    <property type="entry name" value="Beta-lactam/transpept-like"/>
</dbReference>
<dbReference type="Gene3D" id="3.50.80.20">
    <property type="entry name" value="D-Ala-D-Ala carboxypeptidase C, peptidase S13"/>
    <property type="match status" value="1"/>
</dbReference>
<dbReference type="Gene3D" id="3.40.710.10">
    <property type="entry name" value="DD-peptidase/beta-lactamase superfamily"/>
    <property type="match status" value="2"/>
</dbReference>
<organism evidence="5 6">
    <name type="scientific">Rugosimonospora africana</name>
    <dbReference type="NCBI Taxonomy" id="556532"/>
    <lineage>
        <taxon>Bacteria</taxon>
        <taxon>Bacillati</taxon>
        <taxon>Actinomycetota</taxon>
        <taxon>Actinomycetes</taxon>
        <taxon>Micromonosporales</taxon>
        <taxon>Micromonosporaceae</taxon>
        <taxon>Rugosimonospora</taxon>
    </lineage>
</organism>
<keyword evidence="5" id="KW-0121">Carboxypeptidase</keyword>
<feature type="region of interest" description="Disordered" evidence="3">
    <location>
        <begin position="370"/>
        <end position="399"/>
    </location>
</feature>
<accession>A0A8J3QWJ6</accession>
<feature type="region of interest" description="Disordered" evidence="3">
    <location>
        <begin position="1"/>
        <end position="102"/>
    </location>
</feature>
<dbReference type="SUPFAM" id="SSF56601">
    <property type="entry name" value="beta-lactamase/transpeptidase-like"/>
    <property type="match status" value="1"/>
</dbReference>
<keyword evidence="6" id="KW-1185">Reference proteome</keyword>
<protein>
    <submittedName>
        <fullName evidence="5">D-alanyl-D-alanine carboxypeptidase</fullName>
    </submittedName>
</protein>
<evidence type="ECO:0000256" key="2">
    <source>
        <dbReference type="ARBA" id="ARBA00022801"/>
    </source>
</evidence>
<feature type="transmembrane region" description="Helical" evidence="4">
    <location>
        <begin position="110"/>
        <end position="129"/>
    </location>
</feature>
<dbReference type="InterPro" id="IPR000667">
    <property type="entry name" value="Peptidase_S13"/>
</dbReference>
<dbReference type="PRINTS" id="PR00922">
    <property type="entry name" value="DADACBPTASE3"/>
</dbReference>